<dbReference type="CDD" id="cd00183">
    <property type="entry name" value="TFIIS_I"/>
    <property type="match status" value="1"/>
</dbReference>
<sequence>MANKEIVEKVLKFKQRLKETSDSQKVMKILKRLKELKITLRILADTGIGKAVNGFRKHEVVGDLAKALVNHWKQMVPKNDNCVDVKDENTKKPCKKEQLVPQDGNSRACGGPHNKDIALAETKMTETKRSLKSTKENEGLKKVQSKKKLADHKLQDHDSRRAEQLQQGNTKEDHVHGHVNQKSISIQEKEDTRSCDHENYEKGNKSKHKVKSKVPPYCSKVNANSVSSRESETKQITEVCPGSSKPNNRLGKQAAFDLKNQKNTKAEKIKDSLSERTVVKKSHDEFEVPTMSFESYLTYDQNSVPQKRRKRTSVTKKCERMHKSCVNKSCPTGTEDGEKQTLPEKELCERSPKKIKPGSLMDLLNIPLPTFLPDCSVTSPPHLEKLPEAAPRIAEVPPVFTGQRLNSKMQVYSGAKTTFLSSMMTLYQQCIRVLQNNIDSLSETGGVPFEILEPVLDRCTPQQLYRIEEYNPVYIGETDDLWMKHCQKEFKNFQLDEYESWREMYLRLLAEREQKFKFLTKTIASAHSGKPQGRKVKLAFVNSIAKPPREVRRQQEIRGTAGSLHPQQSLERQRSSENKGKCNSYESQKFSKDHVSPPNTRASQDPKKFVRKIAPMMAKSLRAFRSRVGRR</sequence>
<gene>
    <name evidence="6" type="primary">eloal</name>
</gene>
<feature type="region of interest" description="Disordered" evidence="4">
    <location>
        <begin position="120"/>
        <end position="213"/>
    </location>
</feature>
<dbReference type="Proteomes" id="UP000694620">
    <property type="component" value="Chromosome 15"/>
</dbReference>
<keyword evidence="7" id="KW-1185">Reference proteome</keyword>
<dbReference type="RefSeq" id="XP_028676651.1">
    <property type="nucleotide sequence ID" value="XM_028820818.2"/>
</dbReference>
<feature type="region of interest" description="Disordered" evidence="4">
    <location>
        <begin position="549"/>
        <end position="610"/>
    </location>
</feature>
<evidence type="ECO:0000313" key="6">
    <source>
        <dbReference type="Ensembl" id="ENSECRP00000030035.1"/>
    </source>
</evidence>
<dbReference type="PANTHER" id="PTHR15141">
    <property type="entry name" value="TRANSCRIPTION ELONGATION FACTOR B POLYPEPTIDE 3"/>
    <property type="match status" value="1"/>
</dbReference>
<organism evidence="6 7">
    <name type="scientific">Erpetoichthys calabaricus</name>
    <name type="common">Rope fish</name>
    <name type="synonym">Calamoichthys calabaricus</name>
    <dbReference type="NCBI Taxonomy" id="27687"/>
    <lineage>
        <taxon>Eukaryota</taxon>
        <taxon>Metazoa</taxon>
        <taxon>Chordata</taxon>
        <taxon>Craniata</taxon>
        <taxon>Vertebrata</taxon>
        <taxon>Euteleostomi</taxon>
        <taxon>Actinopterygii</taxon>
        <taxon>Polypteriformes</taxon>
        <taxon>Polypteridae</taxon>
        <taxon>Erpetoichthys</taxon>
    </lineage>
</organism>
<feature type="compositionally biased region" description="Basic and acidic residues" evidence="4">
    <location>
        <begin position="187"/>
        <end position="204"/>
    </location>
</feature>
<dbReference type="GeneID" id="114666081"/>
<dbReference type="InterPro" id="IPR003617">
    <property type="entry name" value="TFIIS/CRSP70_N_sub"/>
</dbReference>
<feature type="compositionally biased region" description="Basic and acidic residues" evidence="4">
    <location>
        <begin position="151"/>
        <end position="163"/>
    </location>
</feature>
<dbReference type="AlphaFoldDB" id="A0A8C4TFZ7"/>
<dbReference type="GO" id="GO:0070449">
    <property type="term" value="C:elongin complex"/>
    <property type="evidence" value="ECO:0007669"/>
    <property type="project" value="InterPro"/>
</dbReference>
<dbReference type="Ensembl" id="ENSECRT00000030675.1">
    <property type="protein sequence ID" value="ENSECRP00000030035.1"/>
    <property type="gene ID" value="ENSECRG00000020396.1"/>
</dbReference>
<dbReference type="PROSITE" id="PS51319">
    <property type="entry name" value="TFIIS_N"/>
    <property type="match status" value="1"/>
</dbReference>
<feature type="compositionally biased region" description="Basic and acidic residues" evidence="4">
    <location>
        <begin position="120"/>
        <end position="141"/>
    </location>
</feature>
<comment type="subcellular location">
    <subcellularLocation>
        <location evidence="1 3">Nucleus</location>
    </subcellularLocation>
</comment>
<feature type="compositionally biased region" description="Basic and acidic residues" evidence="4">
    <location>
        <begin position="571"/>
        <end position="580"/>
    </location>
</feature>
<dbReference type="InterPro" id="IPR010684">
    <property type="entry name" value="RNA_pol_II_trans_fac_SIII_A"/>
</dbReference>
<dbReference type="SUPFAM" id="SSF47676">
    <property type="entry name" value="Conserved domain common to transcription factors TFIIS, elongin A, CRSP70"/>
    <property type="match status" value="1"/>
</dbReference>
<protein>
    <submittedName>
        <fullName evidence="6">Elongin A, like</fullName>
    </submittedName>
</protein>
<reference evidence="6" key="3">
    <citation type="submission" date="2025-09" db="UniProtKB">
        <authorList>
            <consortium name="Ensembl"/>
        </authorList>
    </citation>
    <scope>IDENTIFICATION</scope>
</reference>
<keyword evidence="2 3" id="KW-0539">Nucleus</keyword>
<name>A0A8C4TFZ7_ERPCA</name>
<dbReference type="Gene3D" id="6.10.250.3180">
    <property type="match status" value="1"/>
</dbReference>
<dbReference type="Pfam" id="PF06881">
    <property type="entry name" value="Elongin_A"/>
    <property type="match status" value="1"/>
</dbReference>
<evidence type="ECO:0000256" key="3">
    <source>
        <dbReference type="PROSITE-ProRule" id="PRU00649"/>
    </source>
</evidence>
<accession>A0A8C4TFZ7</accession>
<evidence type="ECO:0000256" key="2">
    <source>
        <dbReference type="ARBA" id="ARBA00023242"/>
    </source>
</evidence>
<dbReference type="InterPro" id="IPR017923">
    <property type="entry name" value="TFIIS_N"/>
</dbReference>
<evidence type="ECO:0000259" key="5">
    <source>
        <dbReference type="PROSITE" id="PS51319"/>
    </source>
</evidence>
<dbReference type="PANTHER" id="PTHR15141:SF49">
    <property type="entry name" value="TFIIS N-TERMINAL DOMAIN-CONTAINING PROTEIN"/>
    <property type="match status" value="1"/>
</dbReference>
<feature type="region of interest" description="Disordered" evidence="4">
    <location>
        <begin position="225"/>
        <end position="250"/>
    </location>
</feature>
<dbReference type="OrthoDB" id="21513at2759"/>
<dbReference type="InterPro" id="IPR035441">
    <property type="entry name" value="TFIIS/LEDGF_dom_sf"/>
</dbReference>
<dbReference type="InterPro" id="IPR051870">
    <property type="entry name" value="Elongin-A_domain"/>
</dbReference>
<dbReference type="Gene3D" id="1.20.930.10">
    <property type="entry name" value="Conserved domain common to transcription factors TFIIS, elongin A, CRSP70"/>
    <property type="match status" value="1"/>
</dbReference>
<evidence type="ECO:0000256" key="4">
    <source>
        <dbReference type="SAM" id="MobiDB-lite"/>
    </source>
</evidence>
<proteinExistence type="predicted"/>
<dbReference type="GeneTree" id="ENSGT00390000002428"/>
<dbReference type="Pfam" id="PF08711">
    <property type="entry name" value="Med26"/>
    <property type="match status" value="1"/>
</dbReference>
<reference evidence="6" key="2">
    <citation type="submission" date="2025-08" db="UniProtKB">
        <authorList>
            <consortium name="Ensembl"/>
        </authorList>
    </citation>
    <scope>IDENTIFICATION</scope>
</reference>
<dbReference type="SMART" id="SM00509">
    <property type="entry name" value="TFS2N"/>
    <property type="match status" value="1"/>
</dbReference>
<evidence type="ECO:0000313" key="7">
    <source>
        <dbReference type="Proteomes" id="UP000694620"/>
    </source>
</evidence>
<dbReference type="GO" id="GO:0006368">
    <property type="term" value="P:transcription elongation by RNA polymerase II"/>
    <property type="evidence" value="ECO:0007669"/>
    <property type="project" value="InterPro"/>
</dbReference>
<evidence type="ECO:0000256" key="1">
    <source>
        <dbReference type="ARBA" id="ARBA00004123"/>
    </source>
</evidence>
<feature type="domain" description="TFIIS N-terminal" evidence="5">
    <location>
        <begin position="5"/>
        <end position="79"/>
    </location>
</feature>
<reference evidence="6" key="1">
    <citation type="submission" date="2021-06" db="EMBL/GenBank/DDBJ databases">
        <authorList>
            <consortium name="Wellcome Sanger Institute Data Sharing"/>
        </authorList>
    </citation>
    <scope>NUCLEOTIDE SEQUENCE [LARGE SCALE GENOMIC DNA]</scope>
</reference>